<evidence type="ECO:0000256" key="7">
    <source>
        <dbReference type="ARBA" id="ARBA00022723"/>
    </source>
</evidence>
<dbReference type="AlphaFoldDB" id="A0AAW1XEN7"/>
<evidence type="ECO:0000256" key="11">
    <source>
        <dbReference type="ARBA" id="ARBA00022989"/>
    </source>
</evidence>
<evidence type="ECO:0000256" key="4">
    <source>
        <dbReference type="ARBA" id="ARBA00012483"/>
    </source>
</evidence>
<dbReference type="PANTHER" id="PTHR46279:SF9">
    <property type="entry name" value="OS01G0116300 PROTEIN"/>
    <property type="match status" value="1"/>
</dbReference>
<evidence type="ECO:0000256" key="13">
    <source>
        <dbReference type="ARBA" id="ARBA00024209"/>
    </source>
</evidence>
<evidence type="ECO:0000256" key="10">
    <source>
        <dbReference type="ARBA" id="ARBA00022833"/>
    </source>
</evidence>
<keyword evidence="10" id="KW-0862">Zinc</keyword>
<evidence type="ECO:0000256" key="8">
    <source>
        <dbReference type="ARBA" id="ARBA00022771"/>
    </source>
</evidence>
<reference evidence="14 15" key="1">
    <citation type="journal article" date="2023" name="G3 (Bethesda)">
        <title>A chromosome-length genome assembly and annotation of blackberry (Rubus argutus, cv. 'Hillquist').</title>
        <authorList>
            <person name="Bruna T."/>
            <person name="Aryal R."/>
            <person name="Dudchenko O."/>
            <person name="Sargent D.J."/>
            <person name="Mead D."/>
            <person name="Buti M."/>
            <person name="Cavallini A."/>
            <person name="Hytonen T."/>
            <person name="Andres J."/>
            <person name="Pham M."/>
            <person name="Weisz D."/>
            <person name="Mascagni F."/>
            <person name="Usai G."/>
            <person name="Natali L."/>
            <person name="Bassil N."/>
            <person name="Fernandez G.E."/>
            <person name="Lomsadze A."/>
            <person name="Armour M."/>
            <person name="Olukolu B."/>
            <person name="Poorten T."/>
            <person name="Britton C."/>
            <person name="Davik J."/>
            <person name="Ashrafi H."/>
            <person name="Aiden E.L."/>
            <person name="Borodovsky M."/>
            <person name="Worthington M."/>
        </authorList>
    </citation>
    <scope>NUCLEOTIDE SEQUENCE [LARGE SCALE GENOMIC DNA]</scope>
    <source>
        <strain evidence="14">PI 553951</strain>
    </source>
</reference>
<comment type="caution">
    <text evidence="14">The sequence shown here is derived from an EMBL/GenBank/DDBJ whole genome shotgun (WGS) entry which is preliminary data.</text>
</comment>
<dbReference type="GO" id="GO:0008270">
    <property type="term" value="F:zinc ion binding"/>
    <property type="evidence" value="ECO:0007669"/>
    <property type="project" value="UniProtKB-KW"/>
</dbReference>
<evidence type="ECO:0000256" key="6">
    <source>
        <dbReference type="ARBA" id="ARBA00022692"/>
    </source>
</evidence>
<name>A0AAW1XEN7_RUBAR</name>
<dbReference type="EMBL" id="JBEDUW010000004">
    <property type="protein sequence ID" value="KAK9934671.1"/>
    <property type="molecule type" value="Genomic_DNA"/>
</dbReference>
<dbReference type="Proteomes" id="UP001457282">
    <property type="component" value="Unassembled WGS sequence"/>
</dbReference>
<keyword evidence="11" id="KW-1133">Transmembrane helix</keyword>
<comment type="catalytic activity">
    <reaction evidence="1">
        <text>S-ubiquitinyl-[E2 ubiquitin-conjugating enzyme]-L-cysteine + [acceptor protein]-L-lysine = [E2 ubiquitin-conjugating enzyme]-L-cysteine + N(6)-ubiquitinyl-[acceptor protein]-L-lysine.</text>
        <dbReference type="EC" id="2.3.2.27"/>
    </reaction>
</comment>
<evidence type="ECO:0000313" key="15">
    <source>
        <dbReference type="Proteomes" id="UP001457282"/>
    </source>
</evidence>
<comment type="pathway">
    <text evidence="3">Protein modification; protein ubiquitination.</text>
</comment>
<sequence length="186" mass="21095">MLVSQQALYNLLDFGETKTNGDLPGCGDPHYELSYENSKTILDFHSRRYYVKTISYNEHSIHVIDIKFSDGSCILPSGSVKTAKEFSSDSHYKGRLSYTSFAHCSTELNQIAYRPVPCFPRYDSNFVYAIYEGYLLMPDLEPSCSLISVAPEDFVDVKFPSYEATGHENFAGRIPPWMVGRAQNTR</sequence>
<evidence type="ECO:0000256" key="2">
    <source>
        <dbReference type="ARBA" id="ARBA00004167"/>
    </source>
</evidence>
<dbReference type="GO" id="GO:0016020">
    <property type="term" value="C:membrane"/>
    <property type="evidence" value="ECO:0007669"/>
    <property type="project" value="UniProtKB-SubCell"/>
</dbReference>
<evidence type="ECO:0000256" key="5">
    <source>
        <dbReference type="ARBA" id="ARBA00022679"/>
    </source>
</evidence>
<accession>A0AAW1XEN7</accession>
<evidence type="ECO:0000256" key="12">
    <source>
        <dbReference type="ARBA" id="ARBA00023136"/>
    </source>
</evidence>
<dbReference type="EC" id="2.3.2.27" evidence="4"/>
<comment type="similarity">
    <text evidence="13">Belongs to the RING-type zinc finger family. ATL subfamily.</text>
</comment>
<evidence type="ECO:0000313" key="14">
    <source>
        <dbReference type="EMBL" id="KAK9934671.1"/>
    </source>
</evidence>
<organism evidence="14 15">
    <name type="scientific">Rubus argutus</name>
    <name type="common">Southern blackberry</name>
    <dbReference type="NCBI Taxonomy" id="59490"/>
    <lineage>
        <taxon>Eukaryota</taxon>
        <taxon>Viridiplantae</taxon>
        <taxon>Streptophyta</taxon>
        <taxon>Embryophyta</taxon>
        <taxon>Tracheophyta</taxon>
        <taxon>Spermatophyta</taxon>
        <taxon>Magnoliopsida</taxon>
        <taxon>eudicotyledons</taxon>
        <taxon>Gunneridae</taxon>
        <taxon>Pentapetalae</taxon>
        <taxon>rosids</taxon>
        <taxon>fabids</taxon>
        <taxon>Rosales</taxon>
        <taxon>Rosaceae</taxon>
        <taxon>Rosoideae</taxon>
        <taxon>Rosoideae incertae sedis</taxon>
        <taxon>Rubus</taxon>
    </lineage>
</organism>
<proteinExistence type="inferred from homology"/>
<protein>
    <recommendedName>
        <fullName evidence="4">RING-type E3 ubiquitin transferase</fullName>
        <ecNumber evidence="4">2.3.2.27</ecNumber>
    </recommendedName>
</protein>
<keyword evidence="15" id="KW-1185">Reference proteome</keyword>
<gene>
    <name evidence="14" type="ORF">M0R45_021807</name>
</gene>
<keyword evidence="9" id="KW-0833">Ubl conjugation pathway</keyword>
<dbReference type="PANTHER" id="PTHR46279">
    <property type="entry name" value="RING/U-BOX SUPERFAMILY PROTEIN"/>
    <property type="match status" value="1"/>
</dbReference>
<keyword evidence="6" id="KW-0812">Transmembrane</keyword>
<keyword evidence="8" id="KW-0863">Zinc-finger</keyword>
<evidence type="ECO:0000256" key="9">
    <source>
        <dbReference type="ARBA" id="ARBA00022786"/>
    </source>
</evidence>
<keyword evidence="5" id="KW-0808">Transferase</keyword>
<evidence type="ECO:0000256" key="1">
    <source>
        <dbReference type="ARBA" id="ARBA00000900"/>
    </source>
</evidence>
<keyword evidence="7" id="KW-0479">Metal-binding</keyword>
<evidence type="ECO:0000256" key="3">
    <source>
        <dbReference type="ARBA" id="ARBA00004906"/>
    </source>
</evidence>
<dbReference type="GO" id="GO:0061630">
    <property type="term" value="F:ubiquitin protein ligase activity"/>
    <property type="evidence" value="ECO:0007669"/>
    <property type="project" value="UniProtKB-EC"/>
</dbReference>
<comment type="subcellular location">
    <subcellularLocation>
        <location evidence="2">Membrane</location>
        <topology evidence="2">Single-pass membrane protein</topology>
    </subcellularLocation>
</comment>
<dbReference type="InterPro" id="IPR046948">
    <property type="entry name" value="ATL20-22-like"/>
</dbReference>
<keyword evidence="12" id="KW-0472">Membrane</keyword>